<gene>
    <name evidence="1" type="ORF">SAMN04490201_1084</name>
</gene>
<proteinExistence type="predicted"/>
<organism evidence="1 2">
    <name type="scientific">Pseudomonas psychrophila</name>
    <dbReference type="NCBI Taxonomy" id="122355"/>
    <lineage>
        <taxon>Bacteria</taxon>
        <taxon>Pseudomonadati</taxon>
        <taxon>Pseudomonadota</taxon>
        <taxon>Gammaproteobacteria</taxon>
        <taxon>Pseudomonadales</taxon>
        <taxon>Pseudomonadaceae</taxon>
        <taxon>Pseudomonas</taxon>
    </lineage>
</organism>
<reference evidence="1 2" key="1">
    <citation type="submission" date="2016-10" db="EMBL/GenBank/DDBJ databases">
        <authorList>
            <person name="Varghese N."/>
            <person name="Submissions S."/>
        </authorList>
    </citation>
    <scope>NUCLEOTIDE SEQUENCE [LARGE SCALE GENOMIC DNA]</scope>
    <source>
        <strain evidence="1 2">BS3667</strain>
    </source>
</reference>
<dbReference type="Proteomes" id="UP000182058">
    <property type="component" value="Chromosome I"/>
</dbReference>
<accession>A0ABY0VJ98</accession>
<name>A0ABY0VJ98_9PSED</name>
<dbReference type="EMBL" id="LT629795">
    <property type="protein sequence ID" value="SDU32350.1"/>
    <property type="molecule type" value="Genomic_DNA"/>
</dbReference>
<keyword evidence="2" id="KW-1185">Reference proteome</keyword>
<sequence length="92" mass="10304">MLCSIVGRLLNYFGEVYLPKPVLLILIRVSGIDNFYALSPALTNGWSRIAHKQALERCLGLIVFKENQRGVLVGSLGRLVSKDVHRWLLGQV</sequence>
<evidence type="ECO:0000313" key="2">
    <source>
        <dbReference type="Proteomes" id="UP000182058"/>
    </source>
</evidence>
<evidence type="ECO:0000313" key="1">
    <source>
        <dbReference type="EMBL" id="SDU32350.1"/>
    </source>
</evidence>
<protein>
    <submittedName>
        <fullName evidence="1">Uncharacterized protein</fullName>
    </submittedName>
</protein>